<dbReference type="PROSITE" id="PS50096">
    <property type="entry name" value="IQ"/>
    <property type="match status" value="1"/>
</dbReference>
<dbReference type="PANTHER" id="PTHR45700:SF2">
    <property type="entry name" value="UBIQUITIN-PROTEIN LIGASE E3C"/>
    <property type="match status" value="1"/>
</dbReference>
<feature type="region of interest" description="Disordered" evidence="6">
    <location>
        <begin position="26"/>
        <end position="55"/>
    </location>
</feature>
<dbReference type="EC" id="2.3.2.26" evidence="2"/>
<dbReference type="SUPFAM" id="SSF56204">
    <property type="entry name" value="Hect, E3 ligase catalytic domain"/>
    <property type="match status" value="1"/>
</dbReference>
<organism evidence="8 9">
    <name type="scientific">Echria macrotheca</name>
    <dbReference type="NCBI Taxonomy" id="438768"/>
    <lineage>
        <taxon>Eukaryota</taxon>
        <taxon>Fungi</taxon>
        <taxon>Dikarya</taxon>
        <taxon>Ascomycota</taxon>
        <taxon>Pezizomycotina</taxon>
        <taxon>Sordariomycetes</taxon>
        <taxon>Sordariomycetidae</taxon>
        <taxon>Sordariales</taxon>
        <taxon>Schizotheciaceae</taxon>
        <taxon>Echria</taxon>
    </lineage>
</organism>
<dbReference type="AlphaFoldDB" id="A0AAJ0BMT4"/>
<dbReference type="PROSITE" id="PS50237">
    <property type="entry name" value="HECT"/>
    <property type="match status" value="1"/>
</dbReference>
<evidence type="ECO:0000256" key="6">
    <source>
        <dbReference type="SAM" id="MobiDB-lite"/>
    </source>
</evidence>
<evidence type="ECO:0000313" key="9">
    <source>
        <dbReference type="Proteomes" id="UP001239445"/>
    </source>
</evidence>
<dbReference type="CDD" id="cd00078">
    <property type="entry name" value="HECTc"/>
    <property type="match status" value="1"/>
</dbReference>
<accession>A0AAJ0BMT4</accession>
<dbReference type="Gene3D" id="3.30.2410.10">
    <property type="entry name" value="Hect, E3 ligase catalytic domain"/>
    <property type="match status" value="1"/>
</dbReference>
<sequence>MFPSFTGSSRKTRNVNLSGHRAINPFTSTSWSPGNPVGASKTVANAQAERQQRQRERDRLKAALLFQRIWRAKRVRRDLRNSRRQLLDELYGGGHTLDAAQRSARALPLLLAAYQASTPGDGERTRRVVQDLVDTGFSAFTSGAIAPARTSKLAKIITDALEKIDPSRMPSESQLFFGAIVLMMEIRPTLLRDILPRYYEVMGTCCQNIGPDWGPSPLAVQVVVAPLDAATADRVYTRAAYQAFASRFLTKPDLLLFEGNVFSFASKIDLEQLSEFTYAAASEGLASSGISQSASLWLLAHLIALHKANALQTLPARYLKALNSLLIKSSNTIREAFSFSNSRGSQDEEERGDQEILPSYVFKAVASLTDKNEITGFLDKFTVSHGNLPQDDSEVEDASFLAGFILTLIYCFPSLGDEIRLRLYLADVSTHSGQLPSVKFFWNAVSKTSIFTKISTDEDAALLVLQDQHRSTGGPDSRWHGEWRTILLFLELYVFVLRLTDDDDFFSGLDPTISLENSGSRLRSSSLAKRDLAALTRFLKHLGFTLYYHPPSTLLAPPEASGMESLHSTLSGVSPSPRDSVNAGKTQTESFVITSGITLTAFRSLVTTAVTMLYERDSRRPFFAPGHWLMTSKFDMNSFLSAVVLEEQRRQELRLSGDDEEEEGDADEMDMDEYSDFSFISNRRGRSRLAQVERMRARQKQIARESLRAANEPKLEILRNLPFMVPFEIRVQIFRQFVRLDMERRRGGSIDPDRWRFWVLGQHGGVDIDSPGHSILSKHRALIRRDHCFINAMDAFWELGDGLKEPIQITFVDEWGMQEAGIDGGGVTKEFLTSVTQQAFTATDRLFVTNSKNSYYPNPCTVDQRKEALRLAGDAEDSEEWRESLTDLFRQFEFLGRIIGKCMYEGILIDIVFAGFFLLKWASTTSETYRANINDLREMDEELYQGMMTLKTYPGDVSELDLDFTIEDQVSLPGEPLRTVTRKLMPNGDKVRVTNENRPLYISYVARHRLAIQPYAQTQAFLRGLGMIIEPGWLRMFNQNELQRLVGGDSSKIDVEDLRRHTSYSGLYVIGDDGEEHPTIKMFWEVMHGLDDGELREVLKFVTSTPRAPLLGFSQLRPAFSIRDGGRDETRLPSSSTCLNLLKLPQYSSAAVLKTKLLYAVKSGAGFDLS</sequence>
<feature type="domain" description="HECT" evidence="7">
    <location>
        <begin position="803"/>
        <end position="1170"/>
    </location>
</feature>
<comment type="catalytic activity">
    <reaction evidence="1">
        <text>S-ubiquitinyl-[E2 ubiquitin-conjugating enzyme]-L-cysteine + [acceptor protein]-L-lysine = [E2 ubiquitin-conjugating enzyme]-L-cysteine + N(6)-ubiquitinyl-[acceptor protein]-L-lysine.</text>
        <dbReference type="EC" id="2.3.2.26"/>
    </reaction>
</comment>
<dbReference type="FunFam" id="3.30.2410.10:FF:000011">
    <property type="entry name" value="Putative Ubiquitin-protein ligase E3C"/>
    <property type="match status" value="1"/>
</dbReference>
<evidence type="ECO:0000313" key="8">
    <source>
        <dbReference type="EMBL" id="KAK1759712.1"/>
    </source>
</evidence>
<dbReference type="GO" id="GO:0006511">
    <property type="term" value="P:ubiquitin-dependent protein catabolic process"/>
    <property type="evidence" value="ECO:0007669"/>
    <property type="project" value="TreeGrafter"/>
</dbReference>
<evidence type="ECO:0000256" key="1">
    <source>
        <dbReference type="ARBA" id="ARBA00000885"/>
    </source>
</evidence>
<evidence type="ECO:0000259" key="7">
    <source>
        <dbReference type="PROSITE" id="PS50237"/>
    </source>
</evidence>
<dbReference type="InterPro" id="IPR035983">
    <property type="entry name" value="Hect_E3_ubiquitin_ligase"/>
</dbReference>
<dbReference type="InterPro" id="IPR044611">
    <property type="entry name" value="E3A/B/C-like"/>
</dbReference>
<name>A0AAJ0BMT4_9PEZI</name>
<dbReference type="Gene3D" id="3.30.2160.10">
    <property type="entry name" value="Hect, E3 ligase catalytic domain"/>
    <property type="match status" value="1"/>
</dbReference>
<feature type="active site" description="Glycyl thioester intermediate" evidence="5">
    <location>
        <position position="1138"/>
    </location>
</feature>
<proteinExistence type="predicted"/>
<keyword evidence="9" id="KW-1185">Reference proteome</keyword>
<keyword evidence="4 5" id="KW-0833">Ubl conjugation pathway</keyword>
<evidence type="ECO:0000256" key="4">
    <source>
        <dbReference type="ARBA" id="ARBA00022786"/>
    </source>
</evidence>
<dbReference type="SMART" id="SM00119">
    <property type="entry name" value="HECTc"/>
    <property type="match status" value="1"/>
</dbReference>
<dbReference type="FunFam" id="3.30.2160.10:FF:000002">
    <property type="entry name" value="Putative Ubiquitin-protein ligase E3C"/>
    <property type="match status" value="1"/>
</dbReference>
<keyword evidence="3" id="KW-0808">Transferase</keyword>
<dbReference type="PANTHER" id="PTHR45700">
    <property type="entry name" value="UBIQUITIN-PROTEIN LIGASE E3C"/>
    <property type="match status" value="1"/>
</dbReference>
<evidence type="ECO:0000256" key="3">
    <source>
        <dbReference type="ARBA" id="ARBA00022679"/>
    </source>
</evidence>
<evidence type="ECO:0000256" key="5">
    <source>
        <dbReference type="PROSITE-ProRule" id="PRU00104"/>
    </source>
</evidence>
<dbReference type="InterPro" id="IPR000569">
    <property type="entry name" value="HECT_dom"/>
</dbReference>
<evidence type="ECO:0000256" key="2">
    <source>
        <dbReference type="ARBA" id="ARBA00012485"/>
    </source>
</evidence>
<dbReference type="GO" id="GO:0000209">
    <property type="term" value="P:protein polyubiquitination"/>
    <property type="evidence" value="ECO:0007669"/>
    <property type="project" value="InterPro"/>
</dbReference>
<dbReference type="Gene3D" id="3.90.1750.10">
    <property type="entry name" value="Hect, E3 ligase catalytic domains"/>
    <property type="match status" value="1"/>
</dbReference>
<gene>
    <name evidence="8" type="ORF">QBC47DRAFT_372876</name>
</gene>
<dbReference type="Pfam" id="PF00632">
    <property type="entry name" value="HECT"/>
    <property type="match status" value="1"/>
</dbReference>
<dbReference type="Proteomes" id="UP001239445">
    <property type="component" value="Unassembled WGS sequence"/>
</dbReference>
<protein>
    <recommendedName>
        <fullName evidence="2">HECT-type E3 ubiquitin transferase</fullName>
        <ecNumber evidence="2">2.3.2.26</ecNumber>
    </recommendedName>
</protein>
<comment type="caution">
    <text evidence="8">The sequence shown here is derived from an EMBL/GenBank/DDBJ whole genome shotgun (WGS) entry which is preliminary data.</text>
</comment>
<dbReference type="GO" id="GO:0061630">
    <property type="term" value="F:ubiquitin protein ligase activity"/>
    <property type="evidence" value="ECO:0007669"/>
    <property type="project" value="UniProtKB-EC"/>
</dbReference>
<reference evidence="8" key="1">
    <citation type="submission" date="2023-06" db="EMBL/GenBank/DDBJ databases">
        <title>Genome-scale phylogeny and comparative genomics of the fungal order Sordariales.</title>
        <authorList>
            <consortium name="Lawrence Berkeley National Laboratory"/>
            <person name="Hensen N."/>
            <person name="Bonometti L."/>
            <person name="Westerberg I."/>
            <person name="Brannstrom I.O."/>
            <person name="Guillou S."/>
            <person name="Cros-Aarteil S."/>
            <person name="Calhoun S."/>
            <person name="Haridas S."/>
            <person name="Kuo A."/>
            <person name="Mondo S."/>
            <person name="Pangilinan J."/>
            <person name="Riley R."/>
            <person name="Labutti K."/>
            <person name="Andreopoulos B."/>
            <person name="Lipzen A."/>
            <person name="Chen C."/>
            <person name="Yanf M."/>
            <person name="Daum C."/>
            <person name="Ng V."/>
            <person name="Clum A."/>
            <person name="Steindorff A."/>
            <person name="Ohm R."/>
            <person name="Martin F."/>
            <person name="Silar P."/>
            <person name="Natvig D."/>
            <person name="Lalanne C."/>
            <person name="Gautier V."/>
            <person name="Ament-Velasquez S.L."/>
            <person name="Kruys A."/>
            <person name="Hutchinson M.I."/>
            <person name="Powell A.J."/>
            <person name="Barry K."/>
            <person name="Miller A.N."/>
            <person name="Grigoriev I.V."/>
            <person name="Debuchy R."/>
            <person name="Gladieux P."/>
            <person name="Thoren M.H."/>
            <person name="Johannesson H."/>
        </authorList>
    </citation>
    <scope>NUCLEOTIDE SEQUENCE</scope>
    <source>
        <strain evidence="8">PSN4</strain>
    </source>
</reference>
<dbReference type="EMBL" id="MU839828">
    <property type="protein sequence ID" value="KAK1759712.1"/>
    <property type="molecule type" value="Genomic_DNA"/>
</dbReference>